<dbReference type="AlphaFoldDB" id="A0AB36B8D0"/>
<reference evidence="2" key="1">
    <citation type="journal article" date="2019" name="Nat. Med.">
        <title>A library of human gut bacterial isolates paired with longitudinal multiomics data enables mechanistic microbiome research.</title>
        <authorList>
            <person name="Poyet M."/>
            <person name="Groussin M."/>
            <person name="Gibbons S.M."/>
            <person name="Avila-Pacheco J."/>
            <person name="Jiang X."/>
            <person name="Kearney S.M."/>
            <person name="Perrotta A.R."/>
            <person name="Berdy B."/>
            <person name="Zhao S."/>
            <person name="Lieberman T.D."/>
            <person name="Swanson P.K."/>
            <person name="Smith M."/>
            <person name="Roesemann S."/>
            <person name="Alexander J.E."/>
            <person name="Rich S.A."/>
            <person name="Livny J."/>
            <person name="Vlamakis H."/>
            <person name="Clish C."/>
            <person name="Bullock K."/>
            <person name="Deik A."/>
            <person name="Scott J."/>
            <person name="Pierce K.A."/>
            <person name="Xavier R.J."/>
            <person name="Alm E.J."/>
        </authorList>
    </citation>
    <scope>NUCLEOTIDE SEQUENCE</scope>
    <source>
        <strain evidence="2">BIOML-A12</strain>
    </source>
</reference>
<dbReference type="RefSeq" id="WP_009270994.1">
    <property type="nucleotide sequence ID" value="NZ_BAABXQ010000009.1"/>
</dbReference>
<evidence type="ECO:0000256" key="1">
    <source>
        <dbReference type="SAM" id="MobiDB-lite"/>
    </source>
</evidence>
<comment type="caution">
    <text evidence="2">The sequence shown here is derived from an EMBL/GenBank/DDBJ whole genome shotgun (WGS) entry which is preliminary data.</text>
</comment>
<evidence type="ECO:0000313" key="3">
    <source>
        <dbReference type="Proteomes" id="UP000604383"/>
    </source>
</evidence>
<gene>
    <name evidence="2" type="ORF">GT664_15080</name>
</gene>
<organism evidence="2 3">
    <name type="scientific">Clostridium innocuum</name>
    <dbReference type="NCBI Taxonomy" id="1522"/>
    <lineage>
        <taxon>Bacteria</taxon>
        <taxon>Bacillati</taxon>
        <taxon>Bacillota</taxon>
        <taxon>Clostridia</taxon>
        <taxon>Eubacteriales</taxon>
        <taxon>Clostridiaceae</taxon>
        <taxon>Clostridium</taxon>
    </lineage>
</organism>
<proteinExistence type="predicted"/>
<sequence length="85" mass="9395">MSYIMNSKFIILRLTNKCDKGVIKNLLPDSLKSTFEHLPLLDIGEVLVVGDAIVLPSKIKLDKPKDSHQPLSGTKDIGMKGYDKA</sequence>
<dbReference type="EMBL" id="WWTN01000028">
    <property type="protein sequence ID" value="MZH57030.1"/>
    <property type="molecule type" value="Genomic_DNA"/>
</dbReference>
<evidence type="ECO:0000313" key="2">
    <source>
        <dbReference type="EMBL" id="MZH57030.1"/>
    </source>
</evidence>
<dbReference type="Proteomes" id="UP000604383">
    <property type="component" value="Unassembled WGS sequence"/>
</dbReference>
<name>A0AB36B8D0_CLOIN</name>
<protein>
    <submittedName>
        <fullName evidence="2">Uncharacterized protein</fullName>
    </submittedName>
</protein>
<dbReference type="InterPro" id="IPR027417">
    <property type="entry name" value="P-loop_NTPase"/>
</dbReference>
<dbReference type="Gene3D" id="3.40.50.300">
    <property type="entry name" value="P-loop containing nucleotide triphosphate hydrolases"/>
    <property type="match status" value="1"/>
</dbReference>
<accession>A0AB36B8D0</accession>
<feature type="region of interest" description="Disordered" evidence="1">
    <location>
        <begin position="62"/>
        <end position="85"/>
    </location>
</feature>